<dbReference type="AlphaFoldDB" id="A0A402D3G5"/>
<protein>
    <submittedName>
        <fullName evidence="1">Uncharacterized protein</fullName>
    </submittedName>
</protein>
<dbReference type="Proteomes" id="UP000287394">
    <property type="component" value="Chromosome"/>
</dbReference>
<name>A0A402D3G5_9BACT</name>
<organism evidence="1 2">
    <name type="scientific">Capsulimonas corticalis</name>
    <dbReference type="NCBI Taxonomy" id="2219043"/>
    <lineage>
        <taxon>Bacteria</taxon>
        <taxon>Bacillati</taxon>
        <taxon>Armatimonadota</taxon>
        <taxon>Armatimonadia</taxon>
        <taxon>Capsulimonadales</taxon>
        <taxon>Capsulimonadaceae</taxon>
        <taxon>Capsulimonas</taxon>
    </lineage>
</organism>
<keyword evidence="2" id="KW-1185">Reference proteome</keyword>
<evidence type="ECO:0000313" key="1">
    <source>
        <dbReference type="EMBL" id="BDI28529.1"/>
    </source>
</evidence>
<dbReference type="RefSeq" id="WP_119323988.1">
    <property type="nucleotide sequence ID" value="NZ_AP025739.1"/>
</dbReference>
<sequence length="263" mass="27970">MFKQRSSWASSLVTGLIGWNGFFIIVALAFGLSVSPVTLFLAGSLAAVAQIVILRLLFFKIHLDRNLGYGAVFGTISAAMLIVVDFALFPALTEHLVIWFLTAVYIGPAVGAFLSYFYKDDREIEAEAPAGQPVDYGRDGHWLEPFAFGAVAYLLVFMPHTGDIAVSALMVGAMSGVFAAGASHFVLFSKARRPILPFTIGLLGGALQGAVTGLLFRHYANALWLSPIALGAASGVLTYLMTITRGYTLARAEDLAEAAGDAA</sequence>
<proteinExistence type="predicted"/>
<accession>A0A402D3G5</accession>
<reference evidence="1 2" key="1">
    <citation type="journal article" date="2019" name="Int. J. Syst. Evol. Microbiol.">
        <title>Capsulimonas corticalis gen. nov., sp. nov., an aerobic capsulated bacterium, of a novel bacterial order, Capsulimonadales ord. nov., of the class Armatimonadia of the phylum Armatimonadetes.</title>
        <authorList>
            <person name="Li J."/>
            <person name="Kudo C."/>
            <person name="Tonouchi A."/>
        </authorList>
    </citation>
    <scope>NUCLEOTIDE SEQUENCE [LARGE SCALE GENOMIC DNA]</scope>
    <source>
        <strain evidence="1 2">AX-7</strain>
    </source>
</reference>
<dbReference type="KEGG" id="ccot:CCAX7_005800"/>
<gene>
    <name evidence="1" type="ORF">CCAX7_005800</name>
</gene>
<dbReference type="EMBL" id="AP025739">
    <property type="protein sequence ID" value="BDI28529.1"/>
    <property type="molecule type" value="Genomic_DNA"/>
</dbReference>
<dbReference type="OrthoDB" id="8524934at2"/>
<evidence type="ECO:0000313" key="2">
    <source>
        <dbReference type="Proteomes" id="UP000287394"/>
    </source>
</evidence>